<organism evidence="1">
    <name type="scientific">Heliothis virescens</name>
    <name type="common">Tobacco budworm moth</name>
    <dbReference type="NCBI Taxonomy" id="7102"/>
    <lineage>
        <taxon>Eukaryota</taxon>
        <taxon>Metazoa</taxon>
        <taxon>Ecdysozoa</taxon>
        <taxon>Arthropoda</taxon>
        <taxon>Hexapoda</taxon>
        <taxon>Insecta</taxon>
        <taxon>Pterygota</taxon>
        <taxon>Neoptera</taxon>
        <taxon>Endopterygota</taxon>
        <taxon>Lepidoptera</taxon>
        <taxon>Glossata</taxon>
        <taxon>Ditrysia</taxon>
        <taxon>Noctuoidea</taxon>
        <taxon>Noctuidae</taxon>
        <taxon>Heliothinae</taxon>
        <taxon>Heliothis</taxon>
    </lineage>
</organism>
<evidence type="ECO:0000313" key="1">
    <source>
        <dbReference type="EMBL" id="PCG62962.1"/>
    </source>
</evidence>
<proteinExistence type="predicted"/>
<protein>
    <submittedName>
        <fullName evidence="1">Uncharacterized protein</fullName>
    </submittedName>
</protein>
<accession>A0A2A4IUV1</accession>
<comment type="caution">
    <text evidence="1">The sequence shown here is derived from an EMBL/GenBank/DDBJ whole genome shotgun (WGS) entry which is preliminary data.</text>
</comment>
<reference evidence="1" key="1">
    <citation type="submission" date="2017-09" db="EMBL/GenBank/DDBJ databases">
        <title>Contemporary evolution of a Lepidopteran species, Heliothis virescens, in response to modern agricultural practices.</title>
        <authorList>
            <person name="Fritz M.L."/>
            <person name="Deyonke A.M."/>
            <person name="Papanicolaou A."/>
            <person name="Micinski S."/>
            <person name="Westbrook J."/>
            <person name="Gould F."/>
        </authorList>
    </citation>
    <scope>NUCLEOTIDE SEQUENCE [LARGE SCALE GENOMIC DNA]</scope>
    <source>
        <strain evidence="1">HvINT-</strain>
        <tissue evidence="1">Whole body</tissue>
    </source>
</reference>
<dbReference type="EMBL" id="NWSH01007459">
    <property type="protein sequence ID" value="PCG62962.1"/>
    <property type="molecule type" value="Genomic_DNA"/>
</dbReference>
<sequence>MQILPIIMTLAASAHCYHRNFGPVFGAFNPTYTDFATECTETNQHSCLVLPTKKICREKLNEPLSPFVPIPWWYFYCKWVVTFPPAPTTKSSTIHPFYRKTLNEVLEYKKSLMNKNRT</sequence>
<name>A0A2A4IUV1_HELVI</name>
<gene>
    <name evidence="1" type="ORF">B5V51_13296</name>
</gene>
<dbReference type="AlphaFoldDB" id="A0A2A4IUV1"/>